<evidence type="ECO:0008006" key="10">
    <source>
        <dbReference type="Google" id="ProtNLM"/>
    </source>
</evidence>
<dbReference type="InterPro" id="IPR013083">
    <property type="entry name" value="Znf_RING/FYVE/PHD"/>
</dbReference>
<evidence type="ECO:0000313" key="8">
    <source>
        <dbReference type="EMBL" id="KAK5649574.1"/>
    </source>
</evidence>
<feature type="coiled-coil region" evidence="4">
    <location>
        <begin position="87"/>
        <end position="121"/>
    </location>
</feature>
<keyword evidence="3" id="KW-0862">Zinc</keyword>
<dbReference type="InterPro" id="IPR001965">
    <property type="entry name" value="Znf_PHD"/>
</dbReference>
<keyword evidence="9" id="KW-1185">Reference proteome</keyword>
<feature type="region of interest" description="Disordered" evidence="5">
    <location>
        <begin position="162"/>
        <end position="183"/>
    </location>
</feature>
<evidence type="ECO:0000256" key="1">
    <source>
        <dbReference type="ARBA" id="ARBA00022723"/>
    </source>
</evidence>
<dbReference type="EMBL" id="JAVRBK010000001">
    <property type="protein sequence ID" value="KAK5649574.1"/>
    <property type="molecule type" value="Genomic_DNA"/>
</dbReference>
<evidence type="ECO:0000256" key="3">
    <source>
        <dbReference type="ARBA" id="ARBA00022833"/>
    </source>
</evidence>
<dbReference type="SMART" id="SM00343">
    <property type="entry name" value="ZnF_C2HC"/>
    <property type="match status" value="2"/>
</dbReference>
<dbReference type="AlphaFoldDB" id="A0AAN7VTN9"/>
<feature type="domain" description="CCHC-type" evidence="7">
    <location>
        <begin position="354"/>
        <end position="370"/>
    </location>
</feature>
<organism evidence="8 9">
    <name type="scientific">Pyrocoelia pectoralis</name>
    <dbReference type="NCBI Taxonomy" id="417401"/>
    <lineage>
        <taxon>Eukaryota</taxon>
        <taxon>Metazoa</taxon>
        <taxon>Ecdysozoa</taxon>
        <taxon>Arthropoda</taxon>
        <taxon>Hexapoda</taxon>
        <taxon>Insecta</taxon>
        <taxon>Pterygota</taxon>
        <taxon>Neoptera</taxon>
        <taxon>Endopterygota</taxon>
        <taxon>Coleoptera</taxon>
        <taxon>Polyphaga</taxon>
        <taxon>Elateriformia</taxon>
        <taxon>Elateroidea</taxon>
        <taxon>Lampyridae</taxon>
        <taxon>Lampyrinae</taxon>
        <taxon>Pyrocoelia</taxon>
    </lineage>
</organism>
<evidence type="ECO:0000313" key="9">
    <source>
        <dbReference type="Proteomes" id="UP001329430"/>
    </source>
</evidence>
<proteinExistence type="predicted"/>
<protein>
    <recommendedName>
        <fullName evidence="10">CCHC-type domain-containing protein</fullName>
    </recommendedName>
</protein>
<dbReference type="Proteomes" id="UP001329430">
    <property type="component" value="Chromosome 1"/>
</dbReference>
<dbReference type="GO" id="GO:0003676">
    <property type="term" value="F:nucleic acid binding"/>
    <property type="evidence" value="ECO:0007669"/>
    <property type="project" value="InterPro"/>
</dbReference>
<evidence type="ECO:0000256" key="4">
    <source>
        <dbReference type="SAM" id="Coils"/>
    </source>
</evidence>
<dbReference type="GO" id="GO:0008270">
    <property type="term" value="F:zinc ion binding"/>
    <property type="evidence" value="ECO:0007669"/>
    <property type="project" value="UniProtKB-KW"/>
</dbReference>
<dbReference type="Gene3D" id="4.10.60.10">
    <property type="entry name" value="Zinc finger, CCHC-type"/>
    <property type="match status" value="1"/>
</dbReference>
<feature type="domain" description="Zinc finger PHD-type" evidence="6">
    <location>
        <begin position="19"/>
        <end position="64"/>
    </location>
</feature>
<name>A0AAN7VTN9_9COLE</name>
<dbReference type="SUPFAM" id="SSF57903">
    <property type="entry name" value="FYVE/PHD zinc finger"/>
    <property type="match status" value="1"/>
</dbReference>
<dbReference type="InterPro" id="IPR011011">
    <property type="entry name" value="Znf_FYVE_PHD"/>
</dbReference>
<evidence type="ECO:0000259" key="7">
    <source>
        <dbReference type="SMART" id="SM00343"/>
    </source>
</evidence>
<dbReference type="SMART" id="SM00249">
    <property type="entry name" value="PHD"/>
    <property type="match status" value="1"/>
</dbReference>
<gene>
    <name evidence="8" type="ORF">RI129_000603</name>
</gene>
<keyword evidence="2" id="KW-0863">Zinc-finger</keyword>
<dbReference type="InterPro" id="IPR001878">
    <property type="entry name" value="Znf_CCHC"/>
</dbReference>
<feature type="compositionally biased region" description="Basic and acidic residues" evidence="5">
    <location>
        <begin position="171"/>
        <end position="181"/>
    </location>
</feature>
<reference evidence="8 9" key="1">
    <citation type="journal article" date="2024" name="Insects">
        <title>An Improved Chromosome-Level Genome Assembly of the Firefly Pyrocoelia pectoralis.</title>
        <authorList>
            <person name="Fu X."/>
            <person name="Meyer-Rochow V.B."/>
            <person name="Ballantyne L."/>
            <person name="Zhu X."/>
        </authorList>
    </citation>
    <scope>NUCLEOTIDE SEQUENCE [LARGE SCALE GENOMIC DNA]</scope>
    <source>
        <strain evidence="8">XCY_ONT2</strain>
    </source>
</reference>
<evidence type="ECO:0000259" key="6">
    <source>
        <dbReference type="SMART" id="SM00249"/>
    </source>
</evidence>
<sequence length="437" mass="50537">MSDDADVFTEPPLSQTENWCRKCKKKVSVAYIKCINCDKVYHRSCVGKNFEIINENELKCHEHRDRKLSKTEAQKCDSLEVTESDIVKKLRLENEYLKIEVNKLKLEINTLKSQIQQGQSNFKQNIEVSSDLNSGILSSLEMFKNEIYLKLEGLHEEIKLCKNNQRSSDPGNDKTASEKPIMRSYSDVTKNKEVVVTQPKKNQTSSDTLQVVQEILKPHEMEVGITQLKKLKNGSIVIGCNKKEEINKLQNEAHQKLGNNYSIKKLELQKPKIKIIGITEMLNVAELKDCIEKQNPTLKPLISFWKMHVIKKMKTKYMAIVETDVLTFHEVCKLGQVNIKWGYCKVFEHFSIRRCLNCGGYKHSSLQCKNGKICLKCSEKGHELKTCTNDTIKCVNYLRAQEKLGLQLNVDHTCFDRNCKVYQRYVEEEKRQTNYTA</sequence>
<comment type="caution">
    <text evidence="8">The sequence shown here is derived from an EMBL/GenBank/DDBJ whole genome shotgun (WGS) entry which is preliminary data.</text>
</comment>
<keyword evidence="4" id="KW-0175">Coiled coil</keyword>
<evidence type="ECO:0000256" key="5">
    <source>
        <dbReference type="SAM" id="MobiDB-lite"/>
    </source>
</evidence>
<dbReference type="InterPro" id="IPR036875">
    <property type="entry name" value="Znf_CCHC_sf"/>
</dbReference>
<accession>A0AAN7VTN9</accession>
<dbReference type="Gene3D" id="3.30.40.10">
    <property type="entry name" value="Zinc/RING finger domain, C3HC4 (zinc finger)"/>
    <property type="match status" value="1"/>
</dbReference>
<dbReference type="SUPFAM" id="SSF57756">
    <property type="entry name" value="Retrovirus zinc finger-like domains"/>
    <property type="match status" value="1"/>
</dbReference>
<evidence type="ECO:0000256" key="2">
    <source>
        <dbReference type="ARBA" id="ARBA00022771"/>
    </source>
</evidence>
<keyword evidence="1" id="KW-0479">Metal-binding</keyword>
<feature type="domain" description="CCHC-type" evidence="7">
    <location>
        <begin position="373"/>
        <end position="389"/>
    </location>
</feature>